<evidence type="ECO:0000313" key="5">
    <source>
        <dbReference type="Proteomes" id="UP000574133"/>
    </source>
</evidence>
<gene>
    <name evidence="4" type="ORF">H4Q31_02580</name>
</gene>
<keyword evidence="2" id="KW-0812">Transmembrane</keyword>
<feature type="domain" description="HTH cro/C1-type" evidence="3">
    <location>
        <begin position="18"/>
        <end position="65"/>
    </location>
</feature>
<dbReference type="Pfam" id="PF01381">
    <property type="entry name" value="HTH_3"/>
    <property type="match status" value="1"/>
</dbReference>
<keyword evidence="5" id="KW-1185">Reference proteome</keyword>
<dbReference type="Gene3D" id="1.10.260.40">
    <property type="entry name" value="lambda repressor-like DNA-binding domains"/>
    <property type="match status" value="1"/>
</dbReference>
<keyword evidence="2" id="KW-0472">Membrane</keyword>
<proteinExistence type="predicted"/>
<protein>
    <submittedName>
        <fullName evidence="4">Helix-turn-helix domain-containing protein</fullName>
    </submittedName>
</protein>
<accession>A0A841T831</accession>
<evidence type="ECO:0000256" key="2">
    <source>
        <dbReference type="SAM" id="Phobius"/>
    </source>
</evidence>
<keyword evidence="2" id="KW-1133">Transmembrane helix</keyword>
<dbReference type="CDD" id="cd00093">
    <property type="entry name" value="HTH_XRE"/>
    <property type="match status" value="1"/>
</dbReference>
<dbReference type="SUPFAM" id="SSF47413">
    <property type="entry name" value="lambda repressor-like DNA-binding domains"/>
    <property type="match status" value="1"/>
</dbReference>
<dbReference type="PANTHER" id="PTHR46558">
    <property type="entry name" value="TRACRIPTIONAL REGULATORY PROTEIN-RELATED-RELATED"/>
    <property type="match status" value="1"/>
</dbReference>
<comment type="caution">
    <text evidence="4">The sequence shown here is derived from an EMBL/GenBank/DDBJ whole genome shotgun (WGS) entry which is preliminary data.</text>
</comment>
<dbReference type="AlphaFoldDB" id="A0A841T831"/>
<dbReference type="EMBL" id="JACJVN010000013">
    <property type="protein sequence ID" value="MBB6676206.1"/>
    <property type="molecule type" value="Genomic_DNA"/>
</dbReference>
<dbReference type="SMART" id="SM00530">
    <property type="entry name" value="HTH_XRE"/>
    <property type="match status" value="1"/>
</dbReference>
<evidence type="ECO:0000256" key="1">
    <source>
        <dbReference type="ARBA" id="ARBA00023125"/>
    </source>
</evidence>
<name>A0A841T831_9BACL</name>
<keyword evidence="1" id="KW-0238">DNA-binding</keyword>
<dbReference type="GO" id="GO:0003677">
    <property type="term" value="F:DNA binding"/>
    <property type="evidence" value="ECO:0007669"/>
    <property type="project" value="UniProtKB-KW"/>
</dbReference>
<dbReference type="PANTHER" id="PTHR46558:SF4">
    <property type="entry name" value="DNA-BIDING PHAGE PROTEIN"/>
    <property type="match status" value="1"/>
</dbReference>
<reference evidence="4 5" key="1">
    <citation type="submission" date="2020-08" db="EMBL/GenBank/DDBJ databases">
        <title>Cohnella phylogeny.</title>
        <authorList>
            <person name="Dunlap C."/>
        </authorList>
    </citation>
    <scope>NUCLEOTIDE SEQUENCE [LARGE SCALE GENOMIC DNA]</scope>
    <source>
        <strain evidence="4 5">DSM 103658</strain>
    </source>
</reference>
<dbReference type="InterPro" id="IPR001387">
    <property type="entry name" value="Cro/C1-type_HTH"/>
</dbReference>
<feature type="transmembrane region" description="Helical" evidence="2">
    <location>
        <begin position="57"/>
        <end position="82"/>
    </location>
</feature>
<sequence>MLSGKLNQKDIESLSRHLKTLRQVMKWTQDDLAKKVGVSRQTITLIESGKTAPSKTLVLAILGIFIVLAATPIFGVMIKAVLKASGLKKLYEKALDENLDD</sequence>
<dbReference type="InterPro" id="IPR010982">
    <property type="entry name" value="Lambda_DNA-bd_dom_sf"/>
</dbReference>
<dbReference type="PROSITE" id="PS50943">
    <property type="entry name" value="HTH_CROC1"/>
    <property type="match status" value="1"/>
</dbReference>
<evidence type="ECO:0000259" key="3">
    <source>
        <dbReference type="PROSITE" id="PS50943"/>
    </source>
</evidence>
<organism evidence="4 5">
    <name type="scientific">Cohnella lubricantis</name>
    <dbReference type="NCBI Taxonomy" id="2163172"/>
    <lineage>
        <taxon>Bacteria</taxon>
        <taxon>Bacillati</taxon>
        <taxon>Bacillota</taxon>
        <taxon>Bacilli</taxon>
        <taxon>Bacillales</taxon>
        <taxon>Paenibacillaceae</taxon>
        <taxon>Cohnella</taxon>
    </lineage>
</organism>
<dbReference type="Proteomes" id="UP000574133">
    <property type="component" value="Unassembled WGS sequence"/>
</dbReference>
<evidence type="ECO:0000313" key="4">
    <source>
        <dbReference type="EMBL" id="MBB6676206.1"/>
    </source>
</evidence>